<dbReference type="PRINTS" id="PR00413">
    <property type="entry name" value="HADHALOGNASE"/>
</dbReference>
<gene>
    <name evidence="1" type="ORF">RIF23_11140</name>
</gene>
<keyword evidence="2" id="KW-1185">Reference proteome</keyword>
<dbReference type="SUPFAM" id="SSF56784">
    <property type="entry name" value="HAD-like"/>
    <property type="match status" value="1"/>
</dbReference>
<evidence type="ECO:0000313" key="1">
    <source>
        <dbReference type="EMBL" id="MDS1270856.1"/>
    </source>
</evidence>
<reference evidence="2" key="1">
    <citation type="submission" date="2023-07" db="EMBL/GenBank/DDBJ databases">
        <title>Novel species in the genus Lipingzhangella isolated from Sambhar Salt Lake.</title>
        <authorList>
            <person name="Jiya N."/>
            <person name="Kajale S."/>
            <person name="Sharma A."/>
        </authorList>
    </citation>
    <scope>NUCLEOTIDE SEQUENCE [LARGE SCALE GENOMIC DNA]</scope>
    <source>
        <strain evidence="2">LS1_29</strain>
    </source>
</reference>
<dbReference type="Gene3D" id="3.40.50.1000">
    <property type="entry name" value="HAD superfamily/HAD-like"/>
    <property type="match status" value="1"/>
</dbReference>
<protein>
    <submittedName>
        <fullName evidence="1">HAD family phosphatase</fullName>
    </submittedName>
</protein>
<dbReference type="InterPro" id="IPR023214">
    <property type="entry name" value="HAD_sf"/>
</dbReference>
<dbReference type="InterPro" id="IPR023198">
    <property type="entry name" value="PGP-like_dom2"/>
</dbReference>
<organism evidence="1 2">
    <name type="scientific">Lipingzhangella rawalii</name>
    <dbReference type="NCBI Taxonomy" id="2055835"/>
    <lineage>
        <taxon>Bacteria</taxon>
        <taxon>Bacillati</taxon>
        <taxon>Actinomycetota</taxon>
        <taxon>Actinomycetes</taxon>
        <taxon>Streptosporangiales</taxon>
        <taxon>Nocardiopsidaceae</taxon>
        <taxon>Lipingzhangella</taxon>
    </lineage>
</organism>
<dbReference type="EMBL" id="JAVLVT010000005">
    <property type="protein sequence ID" value="MDS1270856.1"/>
    <property type="molecule type" value="Genomic_DNA"/>
</dbReference>
<dbReference type="NCBIfam" id="TIGR01509">
    <property type="entry name" value="HAD-SF-IA-v3"/>
    <property type="match status" value="1"/>
</dbReference>
<comment type="caution">
    <text evidence="1">The sequence shown here is derived from an EMBL/GenBank/DDBJ whole genome shotgun (WGS) entry which is preliminary data.</text>
</comment>
<dbReference type="PANTHER" id="PTHR43611:SF3">
    <property type="entry name" value="FLAVIN MONONUCLEOTIDE HYDROLASE 1, CHLOROPLATIC"/>
    <property type="match status" value="1"/>
</dbReference>
<evidence type="ECO:0000313" key="2">
    <source>
        <dbReference type="Proteomes" id="UP001250214"/>
    </source>
</evidence>
<dbReference type="Proteomes" id="UP001250214">
    <property type="component" value="Unassembled WGS sequence"/>
</dbReference>
<dbReference type="SFLD" id="SFLDG01129">
    <property type="entry name" value="C1.5:_HAD__Beta-PGM__Phosphata"/>
    <property type="match status" value="1"/>
</dbReference>
<dbReference type="CDD" id="cd02603">
    <property type="entry name" value="HAD_sEH-N_like"/>
    <property type="match status" value="1"/>
</dbReference>
<dbReference type="SFLD" id="SFLDS00003">
    <property type="entry name" value="Haloacid_Dehalogenase"/>
    <property type="match status" value="1"/>
</dbReference>
<dbReference type="PANTHER" id="PTHR43611">
    <property type="entry name" value="ALPHA-D-GLUCOSE 1-PHOSPHATE PHOSPHATASE"/>
    <property type="match status" value="1"/>
</dbReference>
<name>A0ABU2H6D6_9ACTN</name>
<dbReference type="Pfam" id="PF00702">
    <property type="entry name" value="Hydrolase"/>
    <property type="match status" value="1"/>
</dbReference>
<accession>A0ABU2H6D6</accession>
<dbReference type="RefSeq" id="WP_310912411.1">
    <property type="nucleotide sequence ID" value="NZ_JAVLVT010000005.1"/>
</dbReference>
<sequence length="208" mass="22923">MPNSPSSLSTVIFDYGEVISTAQSDAQRAELEHLSGLDPDVLWPAYWAHRRAYDGGLSADEYWNRIAADTGARWDSAQLHQLWACDLASWLDIRETTAAVISDLARAGIRLALLSNAPHGIAQALPSTPLFEPFEQLWFSCEQGRTKPDPVIYTGLLDVLQVKPADAAFIDDRPENVATADQLGMAAHQYSGPHQLRQFLARSHLLDG</sequence>
<dbReference type="InterPro" id="IPR036412">
    <property type="entry name" value="HAD-like_sf"/>
</dbReference>
<proteinExistence type="predicted"/>
<dbReference type="InterPro" id="IPR006439">
    <property type="entry name" value="HAD-SF_hydro_IA"/>
</dbReference>
<dbReference type="Gene3D" id="1.10.150.240">
    <property type="entry name" value="Putative phosphatase, domain 2"/>
    <property type="match status" value="1"/>
</dbReference>